<evidence type="ECO:0000256" key="6">
    <source>
        <dbReference type="RuleBase" id="RU000397"/>
    </source>
</evidence>
<dbReference type="Pfam" id="PF00044">
    <property type="entry name" value="Gp_dh_N"/>
    <property type="match status" value="1"/>
</dbReference>
<dbReference type="Proteomes" id="UP001165678">
    <property type="component" value="Unassembled WGS sequence"/>
</dbReference>
<dbReference type="SMART" id="SM00846">
    <property type="entry name" value="Gp_dh_N"/>
    <property type="match status" value="1"/>
</dbReference>
<feature type="site" description="Activates thiol group during catalysis" evidence="5">
    <location>
        <position position="183"/>
    </location>
</feature>
<feature type="binding site" evidence="4">
    <location>
        <position position="124"/>
    </location>
    <ligand>
        <name>NAD(+)</name>
        <dbReference type="ChEBI" id="CHEBI:57540"/>
    </ligand>
</feature>
<evidence type="ECO:0000313" key="9">
    <source>
        <dbReference type="Proteomes" id="UP001165678"/>
    </source>
</evidence>
<gene>
    <name evidence="8" type="ORF">OQ287_06655</name>
</gene>
<evidence type="ECO:0000313" key="8">
    <source>
        <dbReference type="EMBL" id="MCX2523912.1"/>
    </source>
</evidence>
<dbReference type="RefSeq" id="WP_265895927.1">
    <property type="nucleotide sequence ID" value="NZ_JAPIVE010000002.1"/>
</dbReference>
<dbReference type="FunFam" id="3.40.50.720:FF:000001">
    <property type="entry name" value="Glyceraldehyde-3-phosphate dehydrogenase"/>
    <property type="match status" value="1"/>
</dbReference>
<evidence type="ECO:0000256" key="3">
    <source>
        <dbReference type="PIRSR" id="PIRSR000149-1"/>
    </source>
</evidence>
<feature type="binding site" evidence="4">
    <location>
        <position position="320"/>
    </location>
    <ligand>
        <name>NAD(+)</name>
        <dbReference type="ChEBI" id="CHEBI:57540"/>
    </ligand>
</feature>
<organism evidence="8 9">
    <name type="scientific">Larsenimonas rhizosphaerae</name>
    <dbReference type="NCBI Taxonomy" id="2944682"/>
    <lineage>
        <taxon>Bacteria</taxon>
        <taxon>Pseudomonadati</taxon>
        <taxon>Pseudomonadota</taxon>
        <taxon>Gammaproteobacteria</taxon>
        <taxon>Oceanospirillales</taxon>
        <taxon>Halomonadaceae</taxon>
        <taxon>Larsenimonas</taxon>
    </lineage>
</organism>
<keyword evidence="4" id="KW-0547">Nucleotide-binding</keyword>
<accession>A0AA42CTS4</accession>
<protein>
    <submittedName>
        <fullName evidence="8">Erythrose-4-phosphate dehydrogenase</fullName>
    </submittedName>
</protein>
<dbReference type="PANTHER" id="PTHR43148">
    <property type="entry name" value="GLYCERALDEHYDE-3-PHOSPHATE DEHYDROGENASE 2"/>
    <property type="match status" value="1"/>
</dbReference>
<dbReference type="InterPro" id="IPR020831">
    <property type="entry name" value="GlycerAld/Erythrose_P_DH"/>
</dbReference>
<feature type="active site" description="Nucleophile" evidence="3">
    <location>
        <position position="156"/>
    </location>
</feature>
<feature type="binding site" evidence="4">
    <location>
        <begin position="12"/>
        <end position="13"/>
    </location>
    <ligand>
        <name>NAD(+)</name>
        <dbReference type="ChEBI" id="CHEBI:57540"/>
    </ligand>
</feature>
<dbReference type="Gene3D" id="3.30.360.10">
    <property type="entry name" value="Dihydrodipicolinate Reductase, domain 2"/>
    <property type="match status" value="1"/>
</dbReference>
<evidence type="ECO:0000256" key="5">
    <source>
        <dbReference type="PIRSR" id="PIRSR000149-4"/>
    </source>
</evidence>
<keyword evidence="9" id="KW-1185">Reference proteome</keyword>
<dbReference type="Pfam" id="PF02800">
    <property type="entry name" value="Gp_dh_C"/>
    <property type="match status" value="1"/>
</dbReference>
<proteinExistence type="inferred from homology"/>
<dbReference type="PRINTS" id="PR00078">
    <property type="entry name" value="G3PDHDRGNASE"/>
</dbReference>
<feature type="domain" description="Glyceraldehyde 3-phosphate dehydrogenase NAD(P) binding" evidence="7">
    <location>
        <begin position="3"/>
        <end position="156"/>
    </location>
</feature>
<feature type="binding site" evidence="4">
    <location>
        <position position="37"/>
    </location>
    <ligand>
        <name>NAD(+)</name>
        <dbReference type="ChEBI" id="CHEBI:57540"/>
    </ligand>
</feature>
<comment type="caution">
    <text evidence="8">The sequence shown here is derived from an EMBL/GenBank/DDBJ whole genome shotgun (WGS) entry which is preliminary data.</text>
</comment>
<dbReference type="PIRSF" id="PIRSF000149">
    <property type="entry name" value="GAP_DH"/>
    <property type="match status" value="1"/>
</dbReference>
<dbReference type="GO" id="GO:0016620">
    <property type="term" value="F:oxidoreductase activity, acting on the aldehyde or oxo group of donors, NAD or NADP as acceptor"/>
    <property type="evidence" value="ECO:0007669"/>
    <property type="project" value="InterPro"/>
</dbReference>
<reference evidence="8" key="1">
    <citation type="submission" date="2022-11" db="EMBL/GenBank/DDBJ databases">
        <title>Larsenimonas rhizosphaerae sp. nov., isolated from a tidal mudflat.</title>
        <authorList>
            <person name="Lee S.D."/>
            <person name="Kim I.S."/>
        </authorList>
    </citation>
    <scope>NUCLEOTIDE SEQUENCE</scope>
    <source>
        <strain evidence="8">GH2-1</strain>
    </source>
</reference>
<sequence>MSYRIAINGYGRIGRCVLRAITERRLNDELQVVAINDLAAPDTLAYLTRLDSTHGRFPGNVHLEGDQLLIDDNPPITLLREPSVTLLPWSSLGIDMVFDCSGHSGTRAYAEQHLQAGASRFLFSHPARDDVDATIIDGVNHDALNPRYTIISAGSCTTNALVPVLTELDNAFGVTYGVTTTLHSAMNDQPVIDAAHPDDLRLARSAMSSMIPVTTSLKTGISRLMPHLEDRFECLHVRVPTINVSMMDISLTLNTPVTVDQVNHRLAEAARTHLDGKLGFTADPMVSIDFNHDSHSSILDATQTRVAGRHLVKLVCWFDNEWGYTNRMIDVARRWLSA</sequence>
<dbReference type="InterPro" id="IPR036291">
    <property type="entry name" value="NAD(P)-bd_dom_sf"/>
</dbReference>
<dbReference type="AlphaFoldDB" id="A0AA42CTS4"/>
<dbReference type="SUPFAM" id="SSF51735">
    <property type="entry name" value="NAD(P)-binding Rossmann-fold domains"/>
    <property type="match status" value="1"/>
</dbReference>
<name>A0AA42CTS4_9GAMM</name>
<dbReference type="InterPro" id="IPR020828">
    <property type="entry name" value="GlycerAld_3-P_DH_NAD(P)-bd"/>
</dbReference>
<comment type="similarity">
    <text evidence="6">Belongs to the glyceraldehyde-3-phosphate dehydrogenase family.</text>
</comment>
<dbReference type="Gene3D" id="3.40.50.720">
    <property type="entry name" value="NAD(P)-binding Rossmann-like Domain"/>
    <property type="match status" value="1"/>
</dbReference>
<dbReference type="InterPro" id="IPR020829">
    <property type="entry name" value="GlycerAld_3-P_DH_cat"/>
</dbReference>
<dbReference type="GO" id="GO:0051287">
    <property type="term" value="F:NAD binding"/>
    <property type="evidence" value="ECO:0007669"/>
    <property type="project" value="InterPro"/>
</dbReference>
<evidence type="ECO:0000259" key="7">
    <source>
        <dbReference type="SMART" id="SM00846"/>
    </source>
</evidence>
<dbReference type="SUPFAM" id="SSF55347">
    <property type="entry name" value="Glyceraldehyde-3-phosphate dehydrogenase-like, C-terminal domain"/>
    <property type="match status" value="1"/>
</dbReference>
<comment type="subunit">
    <text evidence="1">Homotetramer.</text>
</comment>
<evidence type="ECO:0000256" key="1">
    <source>
        <dbReference type="ARBA" id="ARBA00011881"/>
    </source>
</evidence>
<keyword evidence="2" id="KW-0560">Oxidoreductase</keyword>
<dbReference type="EMBL" id="JAPIVE010000002">
    <property type="protein sequence ID" value="MCX2523912.1"/>
    <property type="molecule type" value="Genomic_DNA"/>
</dbReference>
<evidence type="ECO:0000256" key="2">
    <source>
        <dbReference type="ARBA" id="ARBA00023002"/>
    </source>
</evidence>
<evidence type="ECO:0000256" key="4">
    <source>
        <dbReference type="PIRSR" id="PIRSR000149-3"/>
    </source>
</evidence>
<keyword evidence="4" id="KW-0520">NAD</keyword>